<comment type="caution">
    <text evidence="2">The sequence shown here is derived from an EMBL/GenBank/DDBJ whole genome shotgun (WGS) entry which is preliminary data.</text>
</comment>
<proteinExistence type="predicted"/>
<sequence length="81" mass="8643">MCGIQSYVPVGASLLAKNVNDNAGIQHASSALGFFASKLAPTVIISWGKVLEWATTAETAHRPTARPRRSRCRPGLPRRAG</sequence>
<dbReference type="AlphaFoldDB" id="A0A5C5QK77"/>
<evidence type="ECO:0000256" key="1">
    <source>
        <dbReference type="SAM" id="MobiDB-lite"/>
    </source>
</evidence>
<dbReference type="Proteomes" id="UP000317951">
    <property type="component" value="Unassembled WGS sequence"/>
</dbReference>
<name>A0A5C5QK77_9PSED</name>
<protein>
    <submittedName>
        <fullName evidence="2">Uncharacterized protein</fullName>
    </submittedName>
</protein>
<accession>A0A5C5QK77</accession>
<feature type="region of interest" description="Disordered" evidence="1">
    <location>
        <begin position="59"/>
        <end position="81"/>
    </location>
</feature>
<evidence type="ECO:0000313" key="2">
    <source>
        <dbReference type="EMBL" id="TWS05518.1"/>
    </source>
</evidence>
<reference evidence="2 3" key="1">
    <citation type="submission" date="2019-06" db="EMBL/GenBank/DDBJ databases">
        <title>Pseudomonas bimorpha sp. nov. isolated from bovine raw milk and skim milk concentrate.</title>
        <authorList>
            <person name="Hofmann K."/>
            <person name="Huptas C."/>
            <person name="Doll E."/>
            <person name="Scherer S."/>
            <person name="Wenning M."/>
        </authorList>
    </citation>
    <scope>NUCLEOTIDE SEQUENCE [LARGE SCALE GENOMIC DNA]</scope>
    <source>
        <strain evidence="2 3">DSM 17835</strain>
    </source>
</reference>
<gene>
    <name evidence="2" type="ORF">FIV36_07235</name>
</gene>
<dbReference type="OrthoDB" id="7033691at2"/>
<dbReference type="EMBL" id="VFET01000005">
    <property type="protein sequence ID" value="TWS05518.1"/>
    <property type="molecule type" value="Genomic_DNA"/>
</dbReference>
<feature type="compositionally biased region" description="Basic residues" evidence="1">
    <location>
        <begin position="63"/>
        <end position="72"/>
    </location>
</feature>
<evidence type="ECO:0000313" key="3">
    <source>
        <dbReference type="Proteomes" id="UP000317951"/>
    </source>
</evidence>
<organism evidence="2 3">
    <name type="scientific">Pseudomonas extremaustralis</name>
    <dbReference type="NCBI Taxonomy" id="359110"/>
    <lineage>
        <taxon>Bacteria</taxon>
        <taxon>Pseudomonadati</taxon>
        <taxon>Pseudomonadota</taxon>
        <taxon>Gammaproteobacteria</taxon>
        <taxon>Pseudomonadales</taxon>
        <taxon>Pseudomonadaceae</taxon>
        <taxon>Pseudomonas</taxon>
    </lineage>
</organism>